<sequence>MEKTKENNHHQLQALIAEKSIELERLKIQLNSLQRTEMEQNEIINKLTHVEYCYYLYFVYEHIFRRKQPQFFFARCFNSR</sequence>
<dbReference type="EMBL" id="CAACVG010001911">
    <property type="protein sequence ID" value="VEN35845.1"/>
    <property type="molecule type" value="Genomic_DNA"/>
</dbReference>
<evidence type="ECO:0000313" key="3">
    <source>
        <dbReference type="Proteomes" id="UP000410492"/>
    </source>
</evidence>
<gene>
    <name evidence="2" type="ORF">CALMAC_LOCUS1638</name>
</gene>
<dbReference type="OrthoDB" id="10254896at2759"/>
<organism evidence="2 3">
    <name type="scientific">Callosobruchus maculatus</name>
    <name type="common">Southern cowpea weevil</name>
    <name type="synonym">Pulse bruchid</name>
    <dbReference type="NCBI Taxonomy" id="64391"/>
    <lineage>
        <taxon>Eukaryota</taxon>
        <taxon>Metazoa</taxon>
        <taxon>Ecdysozoa</taxon>
        <taxon>Arthropoda</taxon>
        <taxon>Hexapoda</taxon>
        <taxon>Insecta</taxon>
        <taxon>Pterygota</taxon>
        <taxon>Neoptera</taxon>
        <taxon>Endopterygota</taxon>
        <taxon>Coleoptera</taxon>
        <taxon>Polyphaga</taxon>
        <taxon>Cucujiformia</taxon>
        <taxon>Chrysomeloidea</taxon>
        <taxon>Chrysomelidae</taxon>
        <taxon>Bruchinae</taxon>
        <taxon>Bruchini</taxon>
        <taxon>Callosobruchus</taxon>
    </lineage>
</organism>
<protein>
    <submittedName>
        <fullName evidence="2">Uncharacterized protein</fullName>
    </submittedName>
</protein>
<keyword evidence="1" id="KW-0175">Coiled coil</keyword>
<keyword evidence="3" id="KW-1185">Reference proteome</keyword>
<evidence type="ECO:0000256" key="1">
    <source>
        <dbReference type="SAM" id="Coils"/>
    </source>
</evidence>
<evidence type="ECO:0000313" key="2">
    <source>
        <dbReference type="EMBL" id="VEN35845.1"/>
    </source>
</evidence>
<reference evidence="2 3" key="1">
    <citation type="submission" date="2019-01" db="EMBL/GenBank/DDBJ databases">
        <authorList>
            <person name="Sayadi A."/>
        </authorList>
    </citation>
    <scope>NUCLEOTIDE SEQUENCE [LARGE SCALE GENOMIC DNA]</scope>
</reference>
<feature type="coiled-coil region" evidence="1">
    <location>
        <begin position="9"/>
        <end position="43"/>
    </location>
</feature>
<dbReference type="Pfam" id="PF14931">
    <property type="entry name" value="IFT20"/>
    <property type="match status" value="1"/>
</dbReference>
<dbReference type="AlphaFoldDB" id="A0A653BKM1"/>
<proteinExistence type="predicted"/>
<name>A0A653BKM1_CALMS</name>
<accession>A0A653BKM1</accession>
<dbReference type="Proteomes" id="UP000410492">
    <property type="component" value="Unassembled WGS sequence"/>
</dbReference>
<dbReference type="InterPro" id="IPR028172">
    <property type="entry name" value="FT20"/>
</dbReference>